<organism evidence="1">
    <name type="scientific">uncultured Pleomorphomonas sp</name>
    <dbReference type="NCBI Taxonomy" id="442121"/>
    <lineage>
        <taxon>Bacteria</taxon>
        <taxon>Pseudomonadati</taxon>
        <taxon>Pseudomonadota</taxon>
        <taxon>Alphaproteobacteria</taxon>
        <taxon>Hyphomicrobiales</taxon>
        <taxon>Pleomorphomonadaceae</taxon>
        <taxon>Pleomorphomonas</taxon>
        <taxon>environmental samples</taxon>
    </lineage>
</organism>
<proteinExistence type="predicted"/>
<gene>
    <name evidence="1" type="ORF">KL86PLE_60058</name>
</gene>
<evidence type="ECO:0000313" key="1">
    <source>
        <dbReference type="EMBL" id="SCM77743.1"/>
    </source>
</evidence>
<dbReference type="EMBL" id="FMJD01000010">
    <property type="protein sequence ID" value="SCM77743.1"/>
    <property type="molecule type" value="Genomic_DNA"/>
</dbReference>
<name>A0A212LJN9_9HYPH</name>
<dbReference type="AlphaFoldDB" id="A0A212LJN9"/>
<accession>A0A212LJN9</accession>
<protein>
    <submittedName>
        <fullName evidence="1">Uncharacterized protein</fullName>
    </submittedName>
</protein>
<reference evidence="1" key="1">
    <citation type="submission" date="2016-08" db="EMBL/GenBank/DDBJ databases">
        <authorList>
            <person name="Seilhamer J.J."/>
        </authorList>
    </citation>
    <scope>NUCLEOTIDE SEQUENCE</scope>
    <source>
        <strain evidence="1">86</strain>
    </source>
</reference>
<sequence>MRAGNVEHPVFILDVEMVMIVGIGVEIGARALDGHLAQQAGFGELVQRVVDGGERHRHLGGQRLGVQVLGGEMAMAVREQDLGERHALAGGPEAGVPETGPHWNLADHGRDRRRLGAGTAYHVRRSDRRAERERAVHGLVILGGRGEPDGFFDCDILAKWVQTARTRQKGRRRLCGKAFEDGLPVLDIDPSREHRPDGRRLALP</sequence>